<protein>
    <submittedName>
        <fullName evidence="3">Beta-lactamase/transpeptidase-like protein</fullName>
    </submittedName>
</protein>
<evidence type="ECO:0000256" key="1">
    <source>
        <dbReference type="ARBA" id="ARBA00038215"/>
    </source>
</evidence>
<dbReference type="InterPro" id="IPR050491">
    <property type="entry name" value="AmpC-like"/>
</dbReference>
<dbReference type="Gene3D" id="3.40.710.10">
    <property type="entry name" value="DD-peptidase/beta-lactamase superfamily"/>
    <property type="match status" value="1"/>
</dbReference>
<dbReference type="AlphaFoldDB" id="A0A9P4U4S5"/>
<evidence type="ECO:0000313" key="4">
    <source>
        <dbReference type="Proteomes" id="UP000799764"/>
    </source>
</evidence>
<comment type="caution">
    <text evidence="3">The sequence shown here is derived from an EMBL/GenBank/DDBJ whole genome shotgun (WGS) entry which is preliminary data.</text>
</comment>
<organism evidence="3 4">
    <name type="scientific">Karstenula rhodostoma CBS 690.94</name>
    <dbReference type="NCBI Taxonomy" id="1392251"/>
    <lineage>
        <taxon>Eukaryota</taxon>
        <taxon>Fungi</taxon>
        <taxon>Dikarya</taxon>
        <taxon>Ascomycota</taxon>
        <taxon>Pezizomycotina</taxon>
        <taxon>Dothideomycetes</taxon>
        <taxon>Pleosporomycetidae</taxon>
        <taxon>Pleosporales</taxon>
        <taxon>Massarineae</taxon>
        <taxon>Didymosphaeriaceae</taxon>
        <taxon>Karstenula</taxon>
    </lineage>
</organism>
<gene>
    <name evidence="3" type="ORF">P171DRAFT_449468</name>
</gene>
<dbReference type="OrthoDB" id="5946976at2759"/>
<dbReference type="InterPro" id="IPR012338">
    <property type="entry name" value="Beta-lactam/transpept-like"/>
</dbReference>
<evidence type="ECO:0000313" key="3">
    <source>
        <dbReference type="EMBL" id="KAF2438274.1"/>
    </source>
</evidence>
<dbReference type="PANTHER" id="PTHR46825:SF14">
    <property type="entry name" value="BETA-LACTAMASE-RELATED DOMAIN-CONTAINING PROTEIN"/>
    <property type="match status" value="1"/>
</dbReference>
<name>A0A9P4U4S5_9PLEO</name>
<comment type="similarity">
    <text evidence="1">Belongs to the peptidase S12 family.</text>
</comment>
<dbReference type="Proteomes" id="UP000799764">
    <property type="component" value="Unassembled WGS sequence"/>
</dbReference>
<accession>A0A9P4U4S5</accession>
<dbReference type="SUPFAM" id="SSF56601">
    <property type="entry name" value="beta-lactamase/transpeptidase-like"/>
    <property type="match status" value="1"/>
</dbReference>
<proteinExistence type="inferred from homology"/>
<sequence>MDYPILLIERLKSIYEDAGAAIAILHHGRLLHFENIGFRDLKSGLPVNDETIFPCASLTKAVVPAVVASYVEEGSFTWDTPVKDILQNFHTRDATLHQHMTPVDCLSHRAGMQSSLYWLGSDNNVLISNQNSMNFINDLQRVVPFRNGYLYNNLGYELAVHVLTKMTRTGTRAYFDGGDNVAKTYGTLDDASNVAITPMLSGDNTVGGPGSAMRSCIKDLIKLYASFLAAGKHQLATGETKTPGSPIQQVASLWSSKISMDPISFHETTYALGWARVQTPGPMGAIGLNPDLLSPKPAPYVAREQPSHLVIYHQGSMPGNLAAVNLLPATGGAIIVLTNSLALNDAADWLGQLYSEAYLGVRKRHDYVALAKETVQSALEWHPRLIDELKAGQIRDTQARKASENAGILVNEARTMMIKVFVDDQDSILKLSFQGMDNEIFPLTHYHHDTFTWLVTRNKFARRGRFTNDNAEYFKVNFLPDPKSNKIEHLTWWHNKWLPKAEMFSKEST</sequence>
<dbReference type="InterPro" id="IPR001466">
    <property type="entry name" value="Beta-lactam-related"/>
</dbReference>
<dbReference type="EMBL" id="MU001513">
    <property type="protein sequence ID" value="KAF2438274.1"/>
    <property type="molecule type" value="Genomic_DNA"/>
</dbReference>
<keyword evidence="4" id="KW-1185">Reference proteome</keyword>
<feature type="domain" description="Beta-lactamase-related" evidence="2">
    <location>
        <begin position="18"/>
        <end position="344"/>
    </location>
</feature>
<dbReference type="Pfam" id="PF00144">
    <property type="entry name" value="Beta-lactamase"/>
    <property type="match status" value="1"/>
</dbReference>
<evidence type="ECO:0000259" key="2">
    <source>
        <dbReference type="Pfam" id="PF00144"/>
    </source>
</evidence>
<dbReference type="PANTHER" id="PTHR46825">
    <property type="entry name" value="D-ALANYL-D-ALANINE-CARBOXYPEPTIDASE/ENDOPEPTIDASE AMPH"/>
    <property type="match status" value="1"/>
</dbReference>
<reference evidence="3" key="1">
    <citation type="journal article" date="2020" name="Stud. Mycol.">
        <title>101 Dothideomycetes genomes: a test case for predicting lifestyles and emergence of pathogens.</title>
        <authorList>
            <person name="Haridas S."/>
            <person name="Albert R."/>
            <person name="Binder M."/>
            <person name="Bloem J."/>
            <person name="Labutti K."/>
            <person name="Salamov A."/>
            <person name="Andreopoulos B."/>
            <person name="Baker S."/>
            <person name="Barry K."/>
            <person name="Bills G."/>
            <person name="Bluhm B."/>
            <person name="Cannon C."/>
            <person name="Castanera R."/>
            <person name="Culley D."/>
            <person name="Daum C."/>
            <person name="Ezra D."/>
            <person name="Gonzalez J."/>
            <person name="Henrissat B."/>
            <person name="Kuo A."/>
            <person name="Liang C."/>
            <person name="Lipzen A."/>
            <person name="Lutzoni F."/>
            <person name="Magnuson J."/>
            <person name="Mondo S."/>
            <person name="Nolan M."/>
            <person name="Ohm R."/>
            <person name="Pangilinan J."/>
            <person name="Park H.-J."/>
            <person name="Ramirez L."/>
            <person name="Alfaro M."/>
            <person name="Sun H."/>
            <person name="Tritt A."/>
            <person name="Yoshinaga Y."/>
            <person name="Zwiers L.-H."/>
            <person name="Turgeon B."/>
            <person name="Goodwin S."/>
            <person name="Spatafora J."/>
            <person name="Crous P."/>
            <person name="Grigoriev I."/>
        </authorList>
    </citation>
    <scope>NUCLEOTIDE SEQUENCE</scope>
    <source>
        <strain evidence="3">CBS 690.94</strain>
    </source>
</reference>